<evidence type="ECO:0000313" key="2">
    <source>
        <dbReference type="EMBL" id="GAA0185545.1"/>
    </source>
</evidence>
<name>A0AAV3RXG8_LITER</name>
<evidence type="ECO:0000313" key="3">
    <source>
        <dbReference type="Proteomes" id="UP001454036"/>
    </source>
</evidence>
<dbReference type="PANTHER" id="PTHR31270">
    <property type="entry name" value="GLUTAMINYL-PEPTIDE CYCLOTRANSFERASE"/>
    <property type="match status" value="1"/>
</dbReference>
<dbReference type="PANTHER" id="PTHR31270:SF1">
    <property type="entry name" value="GLUTAMINYL-PEPTIDE CYCLOTRANSFERASE"/>
    <property type="match status" value="1"/>
</dbReference>
<reference evidence="2 3" key="1">
    <citation type="submission" date="2024-01" db="EMBL/GenBank/DDBJ databases">
        <title>The complete chloroplast genome sequence of Lithospermum erythrorhizon: insights into the phylogenetic relationship among Boraginaceae species and the maternal lineages of purple gromwells.</title>
        <authorList>
            <person name="Okada T."/>
            <person name="Watanabe K."/>
        </authorList>
    </citation>
    <scope>NUCLEOTIDE SEQUENCE [LARGE SCALE GENOMIC DNA]</scope>
</reference>
<proteinExistence type="predicted"/>
<organism evidence="2 3">
    <name type="scientific">Lithospermum erythrorhizon</name>
    <name type="common">Purple gromwell</name>
    <name type="synonym">Lithospermum officinale var. erythrorhizon</name>
    <dbReference type="NCBI Taxonomy" id="34254"/>
    <lineage>
        <taxon>Eukaryota</taxon>
        <taxon>Viridiplantae</taxon>
        <taxon>Streptophyta</taxon>
        <taxon>Embryophyta</taxon>
        <taxon>Tracheophyta</taxon>
        <taxon>Spermatophyta</taxon>
        <taxon>Magnoliopsida</taxon>
        <taxon>eudicotyledons</taxon>
        <taxon>Gunneridae</taxon>
        <taxon>Pentapetalae</taxon>
        <taxon>asterids</taxon>
        <taxon>lamiids</taxon>
        <taxon>Boraginales</taxon>
        <taxon>Boraginaceae</taxon>
        <taxon>Boraginoideae</taxon>
        <taxon>Lithospermeae</taxon>
        <taxon>Lithospermum</taxon>
    </lineage>
</organism>
<feature type="compositionally biased region" description="Basic residues" evidence="1">
    <location>
        <begin position="11"/>
        <end position="20"/>
    </location>
</feature>
<feature type="compositionally biased region" description="Polar residues" evidence="1">
    <location>
        <begin position="21"/>
        <end position="30"/>
    </location>
</feature>
<dbReference type="Pfam" id="PF05096">
    <property type="entry name" value="Glu_cyclase_2"/>
    <property type="match status" value="1"/>
</dbReference>
<evidence type="ECO:0008006" key="4">
    <source>
        <dbReference type="Google" id="ProtNLM"/>
    </source>
</evidence>
<gene>
    <name evidence="2" type="ORF">LIER_32833</name>
</gene>
<comment type="caution">
    <text evidence="2">The sequence shown here is derived from an EMBL/GenBank/DDBJ whole genome shotgun (WGS) entry which is preliminary data.</text>
</comment>
<dbReference type="EMBL" id="BAABME010012812">
    <property type="protein sequence ID" value="GAA0185545.1"/>
    <property type="molecule type" value="Genomic_DNA"/>
</dbReference>
<protein>
    <recommendedName>
        <fullName evidence="4">Glutaminyl-peptide cyclotransferase</fullName>
    </recommendedName>
</protein>
<dbReference type="GO" id="GO:0016603">
    <property type="term" value="F:glutaminyl-peptide cyclotransferase activity"/>
    <property type="evidence" value="ECO:0007669"/>
    <property type="project" value="InterPro"/>
</dbReference>
<dbReference type="InterPro" id="IPR007788">
    <property type="entry name" value="QCT"/>
</dbReference>
<dbReference type="Proteomes" id="UP001454036">
    <property type="component" value="Unassembled WGS sequence"/>
</dbReference>
<dbReference type="SUPFAM" id="SSF50969">
    <property type="entry name" value="YVTN repeat-like/Quinoprotein amine dehydrogenase"/>
    <property type="match status" value="1"/>
</dbReference>
<dbReference type="InterPro" id="IPR011044">
    <property type="entry name" value="Quino_amine_DH_bsu"/>
</dbReference>
<sequence length="312" mass="35065">MMKSFSMGASIRKKLKKRGSNKNTQSQNTPPSKFIIKPKYIALIMAASFFVFFILLSSNSWDIRRVLGSKSNIDSSNQLYTIQVVNDFPHDPSAFTQGLLYAGNDTLFESTGLYGQSSVRKVNLHTGKVMDLKILSNSYFGEGLTLLGERLIQVTWMQKTGFIYNRNNLSQADKFTHHMQDGWGLANDGKKLFGTDGTSMLYQMDPETFRVIKKNTVKYNGREVPMLNELEYVNDEVWSNVYTTDCIARISPENGNVHGWILLDKLSLADQLKNVGAPVPNGVATLIRQSSPIPKFYQARSMVGGIWSCKES</sequence>
<evidence type="ECO:0000256" key="1">
    <source>
        <dbReference type="SAM" id="MobiDB-lite"/>
    </source>
</evidence>
<dbReference type="AlphaFoldDB" id="A0AAV3RXG8"/>
<accession>A0AAV3RXG8</accession>
<keyword evidence="3" id="KW-1185">Reference proteome</keyword>
<feature type="region of interest" description="Disordered" evidence="1">
    <location>
        <begin position="1"/>
        <end position="30"/>
    </location>
</feature>